<proteinExistence type="predicted"/>
<dbReference type="PRINTS" id="PR00320">
    <property type="entry name" value="GPROTEINBRPT"/>
</dbReference>
<keyword evidence="2" id="KW-0677">Repeat</keyword>
<dbReference type="PROSITE" id="PS00678">
    <property type="entry name" value="WD_REPEATS_1"/>
    <property type="match status" value="2"/>
</dbReference>
<dbReference type="InterPro" id="IPR036322">
    <property type="entry name" value="WD40_repeat_dom_sf"/>
</dbReference>
<feature type="repeat" description="WD" evidence="3">
    <location>
        <begin position="158"/>
        <end position="179"/>
    </location>
</feature>
<accession>A0A7W3QKP4</accession>
<evidence type="ECO:0000313" key="4">
    <source>
        <dbReference type="EMBL" id="MBA8950606.1"/>
    </source>
</evidence>
<dbReference type="Proteomes" id="UP000572680">
    <property type="component" value="Unassembled WGS sequence"/>
</dbReference>
<protein>
    <submittedName>
        <fullName evidence="4">WD40 repeat protein</fullName>
    </submittedName>
</protein>
<feature type="repeat" description="WD" evidence="3">
    <location>
        <begin position="589"/>
        <end position="632"/>
    </location>
</feature>
<evidence type="ECO:0000256" key="1">
    <source>
        <dbReference type="ARBA" id="ARBA00022574"/>
    </source>
</evidence>
<dbReference type="InterPro" id="IPR001680">
    <property type="entry name" value="WD40_rpt"/>
</dbReference>
<reference evidence="4 5" key="1">
    <citation type="submission" date="2020-08" db="EMBL/GenBank/DDBJ databases">
        <title>Genomic Encyclopedia of Type Strains, Phase IV (KMG-IV): sequencing the most valuable type-strain genomes for metagenomic binning, comparative biology and taxonomic classification.</title>
        <authorList>
            <person name="Goeker M."/>
        </authorList>
    </citation>
    <scope>NUCLEOTIDE SEQUENCE [LARGE SCALE GENOMIC DNA]</scope>
    <source>
        <strain evidence="4 5">DSM 44197</strain>
    </source>
</reference>
<dbReference type="Pfam" id="PF00400">
    <property type="entry name" value="WD40"/>
    <property type="match status" value="4"/>
</dbReference>
<dbReference type="InterPro" id="IPR015943">
    <property type="entry name" value="WD40/YVTN_repeat-like_dom_sf"/>
</dbReference>
<gene>
    <name evidence="4" type="ORF">HNR61_002219</name>
</gene>
<evidence type="ECO:0000256" key="2">
    <source>
        <dbReference type="ARBA" id="ARBA00022737"/>
    </source>
</evidence>
<dbReference type="InterPro" id="IPR020472">
    <property type="entry name" value="WD40_PAC1"/>
</dbReference>
<sequence length="711" mass="75740">MTEDTTALVNDDPRRVRDRTPVHQASYALHRDLAPWRRRQILALDAARLGDRALSARILATPVPGEPDAEWTVDWATGAQVDPRLRATIPVGPHSVEAATPIMIEGRPHIVSGDQGGTAFLWDATTGERVGGPMRCGDDETWVKAVATLEIDGRPHAVTAGTDEFVRVWDLTACKRVATYESPFRWVESLAAVAAGGRAYAVASYTNDGATNEGLIRCWGLPAGATPDCPDDEELAAVAAVVIDGRPHAVAGFRDGAVLVWDMATGAPTRRRPRGHDTAVNTVTPVVIDDRPHAITTARDGTAFLWDLTTGDQVGAPLLDPSERASRIAAVDLDGRAHALVLRRDNTLALLDLDTRREVIERLSLGPAESVAAAVIDGRPHAVVGHSDGTVRIWALRPLPADDPRIPGHRQMIESMATVDLDGRPHIAAGAFDGSIRIWDPVTGAPGATLKTDGLSADITHATFRLDGRPHAVITEGSSGTAAVWDLASGARVGDPFTTGSGHRTSISALATVTIDGRPHAALCTFNGGLYLWDLAARRWVGESSDSDEYWQQAAPVEIDGRPHLVTAALGGALRLWDLTTCGPVGDPLTGHDASVSTITTTTVDGRPHAVTGSSDQTVRLWDLTTGTQVGDPVTAHEWEVNAVAVGTLGGRRVIATGGDDHTVRLWDLATREQVGRDLNFTWKVFGVEILPDDRIAVAFGQEVAVLTRTA</sequence>
<dbReference type="InterPro" id="IPR019775">
    <property type="entry name" value="WD40_repeat_CS"/>
</dbReference>
<comment type="caution">
    <text evidence="4">The sequence shown here is derived from an EMBL/GenBank/DDBJ whole genome shotgun (WGS) entry which is preliminary data.</text>
</comment>
<keyword evidence="5" id="KW-1185">Reference proteome</keyword>
<dbReference type="InterPro" id="IPR011047">
    <property type="entry name" value="Quinoprotein_ADH-like_sf"/>
</dbReference>
<dbReference type="AlphaFoldDB" id="A0A7W3QKP4"/>
<feature type="repeat" description="WD" evidence="3">
    <location>
        <begin position="634"/>
        <end position="677"/>
    </location>
</feature>
<dbReference type="SUPFAM" id="SSF50978">
    <property type="entry name" value="WD40 repeat-like"/>
    <property type="match status" value="1"/>
</dbReference>
<dbReference type="PANTHER" id="PTHR19848:SF8">
    <property type="entry name" value="F-BOX AND WD REPEAT DOMAIN CONTAINING 7"/>
    <property type="match status" value="1"/>
</dbReference>
<keyword evidence="1 3" id="KW-0853">WD repeat</keyword>
<organism evidence="4 5">
    <name type="scientific">Actinomadura namibiensis</name>
    <dbReference type="NCBI Taxonomy" id="182080"/>
    <lineage>
        <taxon>Bacteria</taxon>
        <taxon>Bacillati</taxon>
        <taxon>Actinomycetota</taxon>
        <taxon>Actinomycetes</taxon>
        <taxon>Streptosporangiales</taxon>
        <taxon>Thermomonosporaceae</taxon>
        <taxon>Actinomadura</taxon>
    </lineage>
</organism>
<dbReference type="EMBL" id="JACJIA010000002">
    <property type="protein sequence ID" value="MBA8950606.1"/>
    <property type="molecule type" value="Genomic_DNA"/>
</dbReference>
<feature type="repeat" description="WD" evidence="3">
    <location>
        <begin position="406"/>
        <end position="440"/>
    </location>
</feature>
<evidence type="ECO:0000256" key="3">
    <source>
        <dbReference type="PROSITE-ProRule" id="PRU00221"/>
    </source>
</evidence>
<dbReference type="PROSITE" id="PS50082">
    <property type="entry name" value="WD_REPEATS_2"/>
    <property type="match status" value="4"/>
</dbReference>
<dbReference type="SMART" id="SM00320">
    <property type="entry name" value="WD40"/>
    <property type="match status" value="10"/>
</dbReference>
<dbReference type="RefSeq" id="WP_182842988.1">
    <property type="nucleotide sequence ID" value="NZ_BAAALP010000022.1"/>
</dbReference>
<evidence type="ECO:0000313" key="5">
    <source>
        <dbReference type="Proteomes" id="UP000572680"/>
    </source>
</evidence>
<dbReference type="Gene3D" id="2.130.10.10">
    <property type="entry name" value="YVTN repeat-like/Quinoprotein amine dehydrogenase"/>
    <property type="match status" value="3"/>
</dbReference>
<dbReference type="PROSITE" id="PS50294">
    <property type="entry name" value="WD_REPEATS_REGION"/>
    <property type="match status" value="2"/>
</dbReference>
<name>A0A7W3QKP4_ACTNM</name>
<dbReference type="PANTHER" id="PTHR19848">
    <property type="entry name" value="WD40 REPEAT PROTEIN"/>
    <property type="match status" value="1"/>
</dbReference>
<dbReference type="SUPFAM" id="SSF50998">
    <property type="entry name" value="Quinoprotein alcohol dehydrogenase-like"/>
    <property type="match status" value="1"/>
</dbReference>